<organism evidence="6 7">
    <name type="scientific">Actinomyces oris</name>
    <dbReference type="NCBI Taxonomy" id="544580"/>
    <lineage>
        <taxon>Bacteria</taxon>
        <taxon>Bacillati</taxon>
        <taxon>Actinomycetota</taxon>
        <taxon>Actinomycetes</taxon>
        <taxon>Actinomycetales</taxon>
        <taxon>Actinomycetaceae</taxon>
        <taxon>Actinomyces</taxon>
    </lineage>
</organism>
<dbReference type="InterPro" id="IPR011712">
    <property type="entry name" value="Sig_transdc_His_kin_sub3_dim/P"/>
</dbReference>
<feature type="transmembrane region" description="Helical" evidence="4">
    <location>
        <begin position="131"/>
        <end position="149"/>
    </location>
</feature>
<feature type="transmembrane region" description="Helical" evidence="4">
    <location>
        <begin position="82"/>
        <end position="100"/>
    </location>
</feature>
<evidence type="ECO:0000256" key="3">
    <source>
        <dbReference type="ARBA" id="ARBA00023012"/>
    </source>
</evidence>
<evidence type="ECO:0000256" key="4">
    <source>
        <dbReference type="SAM" id="Phobius"/>
    </source>
</evidence>
<reference evidence="6 7" key="1">
    <citation type="submission" date="2016-12" db="EMBL/GenBank/DDBJ databases">
        <title>Genomic comparison of strains in the 'Actinomyces naeslundii' group.</title>
        <authorList>
            <person name="Mughal S.R."/>
            <person name="Do T."/>
            <person name="Gilbert S.C."/>
            <person name="Witherden E.A."/>
            <person name="Didelot X."/>
            <person name="Beighton D."/>
        </authorList>
    </citation>
    <scope>NUCLEOTIDE SEQUENCE [LARGE SCALE GENOMIC DNA]</scope>
    <source>
        <strain evidence="6 7">P6N</strain>
    </source>
</reference>
<keyword evidence="4" id="KW-0812">Transmembrane</keyword>
<evidence type="ECO:0000256" key="1">
    <source>
        <dbReference type="ARBA" id="ARBA00022679"/>
    </source>
</evidence>
<gene>
    <name evidence="6" type="ORF">BKH28_02735</name>
</gene>
<dbReference type="Gene3D" id="1.20.5.1930">
    <property type="match status" value="1"/>
</dbReference>
<dbReference type="Pfam" id="PF07730">
    <property type="entry name" value="HisKA_3"/>
    <property type="match status" value="1"/>
</dbReference>
<feature type="transmembrane region" description="Helical" evidence="4">
    <location>
        <begin position="57"/>
        <end position="76"/>
    </location>
</feature>
<dbReference type="InterPro" id="IPR036890">
    <property type="entry name" value="HATPase_C_sf"/>
</dbReference>
<feature type="domain" description="Histidine kinase/HSP90-like ATPase" evidence="5">
    <location>
        <begin position="276"/>
        <end position="376"/>
    </location>
</feature>
<dbReference type="GO" id="GO:0016020">
    <property type="term" value="C:membrane"/>
    <property type="evidence" value="ECO:0007669"/>
    <property type="project" value="InterPro"/>
</dbReference>
<dbReference type="InterPro" id="IPR050482">
    <property type="entry name" value="Sensor_HK_TwoCompSys"/>
</dbReference>
<dbReference type="Pfam" id="PF02518">
    <property type="entry name" value="HATPase_c"/>
    <property type="match status" value="1"/>
</dbReference>
<keyword evidence="4" id="KW-0472">Membrane</keyword>
<dbReference type="Gene3D" id="3.30.565.10">
    <property type="entry name" value="Histidine kinase-like ATPase, C-terminal domain"/>
    <property type="match status" value="1"/>
</dbReference>
<comment type="caution">
    <text evidence="6">The sequence shown here is derived from an EMBL/GenBank/DDBJ whole genome shotgun (WGS) entry which is preliminary data.</text>
</comment>
<name>A0A1Q8VRM9_9ACTO</name>
<sequence length="393" mass="42674">MLRNLRLCFVLMLTVEGLNGSDVSKFLPAVILGVVSNSLLFSRRFYQKMPLYDTSLLVSMTAFDAMAILATASLGITRNLSLLVFCTGYLLISALLMGILLSIRTSLVWGVFTGTGFAIYVSMKYYLSLDLATLIAVGSFVMIILGQRLSAQMLNIEKLASELVQANSFKAAAEERLVLARDIHDTVAKSAAGARMLAEVLHDGLAGTHYADDALTLFQALDELSKESRDVLHSLRSVPSHDLKERLSSDVKEWGHRTGIEVRVVCSGTQVSVDGNCAWQAQRVVGEILSNVEKHANADRVCATFLGTQECLYVRIEDDGTGIDEKSLELMSQSNLSGHYGIQGMKERMLSMGGIIRISSSPNGGTIARLSIPTSTSITLPSIPKTKSLLRSS</sequence>
<keyword evidence="1" id="KW-0808">Transferase</keyword>
<evidence type="ECO:0000313" key="7">
    <source>
        <dbReference type="Proteomes" id="UP000186394"/>
    </source>
</evidence>
<evidence type="ECO:0000256" key="2">
    <source>
        <dbReference type="ARBA" id="ARBA00022777"/>
    </source>
</evidence>
<accession>A0A1Q8VRM9</accession>
<proteinExistence type="predicted"/>
<dbReference type="EMBL" id="MSKL01000006">
    <property type="protein sequence ID" value="OLO50752.1"/>
    <property type="molecule type" value="Genomic_DNA"/>
</dbReference>
<evidence type="ECO:0000259" key="5">
    <source>
        <dbReference type="SMART" id="SM00387"/>
    </source>
</evidence>
<dbReference type="SMART" id="SM00387">
    <property type="entry name" value="HATPase_c"/>
    <property type="match status" value="1"/>
</dbReference>
<feature type="transmembrane region" description="Helical" evidence="4">
    <location>
        <begin position="27"/>
        <end position="45"/>
    </location>
</feature>
<keyword evidence="3" id="KW-0902">Two-component regulatory system</keyword>
<protein>
    <recommendedName>
        <fullName evidence="5">Histidine kinase/HSP90-like ATPase domain-containing protein</fullName>
    </recommendedName>
</protein>
<keyword evidence="4" id="KW-1133">Transmembrane helix</keyword>
<dbReference type="Proteomes" id="UP000186394">
    <property type="component" value="Unassembled WGS sequence"/>
</dbReference>
<dbReference type="InterPro" id="IPR003594">
    <property type="entry name" value="HATPase_dom"/>
</dbReference>
<dbReference type="GO" id="GO:0046983">
    <property type="term" value="F:protein dimerization activity"/>
    <property type="evidence" value="ECO:0007669"/>
    <property type="project" value="InterPro"/>
</dbReference>
<keyword evidence="2" id="KW-0418">Kinase</keyword>
<dbReference type="CDD" id="cd16917">
    <property type="entry name" value="HATPase_UhpB-NarQ-NarX-like"/>
    <property type="match status" value="1"/>
</dbReference>
<dbReference type="SUPFAM" id="SSF55874">
    <property type="entry name" value="ATPase domain of HSP90 chaperone/DNA topoisomerase II/histidine kinase"/>
    <property type="match status" value="1"/>
</dbReference>
<evidence type="ECO:0000313" key="6">
    <source>
        <dbReference type="EMBL" id="OLO50752.1"/>
    </source>
</evidence>
<dbReference type="AlphaFoldDB" id="A0A1Q8VRM9"/>
<dbReference type="GO" id="GO:0000155">
    <property type="term" value="F:phosphorelay sensor kinase activity"/>
    <property type="evidence" value="ECO:0007669"/>
    <property type="project" value="InterPro"/>
</dbReference>
<dbReference type="PANTHER" id="PTHR24421">
    <property type="entry name" value="NITRATE/NITRITE SENSOR PROTEIN NARX-RELATED"/>
    <property type="match status" value="1"/>
</dbReference>